<gene>
    <name evidence="3" type="ORF">GCM10009710_35790</name>
</gene>
<accession>A0ABP4WEP3</accession>
<feature type="domain" description="PPM-type phosphatase" evidence="2">
    <location>
        <begin position="22"/>
        <end position="252"/>
    </location>
</feature>
<dbReference type="Proteomes" id="UP001501057">
    <property type="component" value="Unassembled WGS sequence"/>
</dbReference>
<dbReference type="PANTHER" id="PTHR47992">
    <property type="entry name" value="PROTEIN PHOSPHATASE"/>
    <property type="match status" value="1"/>
</dbReference>
<protein>
    <submittedName>
        <fullName evidence="3">Protein phosphatase 2C domain-containing protein</fullName>
    </submittedName>
</protein>
<dbReference type="InterPro" id="IPR036457">
    <property type="entry name" value="PPM-type-like_dom_sf"/>
</dbReference>
<dbReference type="SUPFAM" id="SSF81606">
    <property type="entry name" value="PP2C-like"/>
    <property type="match status" value="1"/>
</dbReference>
<name>A0ABP4WEP3_9ACTN</name>
<dbReference type="Pfam" id="PF13672">
    <property type="entry name" value="PP2C_2"/>
    <property type="match status" value="1"/>
</dbReference>
<reference evidence="4" key="1">
    <citation type="journal article" date="2019" name="Int. J. Syst. Evol. Microbiol.">
        <title>The Global Catalogue of Microorganisms (GCM) 10K type strain sequencing project: providing services to taxonomists for standard genome sequencing and annotation.</title>
        <authorList>
            <consortium name="The Broad Institute Genomics Platform"/>
            <consortium name="The Broad Institute Genome Sequencing Center for Infectious Disease"/>
            <person name="Wu L."/>
            <person name="Ma J."/>
        </authorList>
    </citation>
    <scope>NUCLEOTIDE SEQUENCE [LARGE SCALE GENOMIC DNA]</scope>
    <source>
        <strain evidence="4">JCM 13518</strain>
    </source>
</reference>
<comment type="caution">
    <text evidence="3">The sequence shown here is derived from an EMBL/GenBank/DDBJ whole genome shotgun (WGS) entry which is preliminary data.</text>
</comment>
<dbReference type="SMART" id="SM00331">
    <property type="entry name" value="PP2C_SIG"/>
    <property type="match status" value="1"/>
</dbReference>
<dbReference type="EMBL" id="BAAAME010000010">
    <property type="protein sequence ID" value="GAA1752961.1"/>
    <property type="molecule type" value="Genomic_DNA"/>
</dbReference>
<keyword evidence="4" id="KW-1185">Reference proteome</keyword>
<dbReference type="SMART" id="SM00332">
    <property type="entry name" value="PP2Cc"/>
    <property type="match status" value="1"/>
</dbReference>
<dbReference type="CDD" id="cd00143">
    <property type="entry name" value="PP2Cc"/>
    <property type="match status" value="1"/>
</dbReference>
<dbReference type="InterPro" id="IPR015655">
    <property type="entry name" value="PP2C"/>
</dbReference>
<evidence type="ECO:0000313" key="4">
    <source>
        <dbReference type="Proteomes" id="UP001501057"/>
    </source>
</evidence>
<evidence type="ECO:0000256" key="1">
    <source>
        <dbReference type="SAM" id="MobiDB-lite"/>
    </source>
</evidence>
<evidence type="ECO:0000313" key="3">
    <source>
        <dbReference type="EMBL" id="GAA1752961.1"/>
    </source>
</evidence>
<feature type="region of interest" description="Disordered" evidence="1">
    <location>
        <begin position="263"/>
        <end position="283"/>
    </location>
</feature>
<dbReference type="Gene3D" id="3.60.40.10">
    <property type="entry name" value="PPM-type phosphatase domain"/>
    <property type="match status" value="1"/>
</dbReference>
<sequence>MTQTAAVTWTPDIMSAGVTLVAAGSTHEGAVRRHNEDAWLVSPPVYVVADGMGGHAAGDVASRLVIEAFEELAGRDDVTAPDIERVLESSRTAVSALATSPVTAPGSTVVAAVYVVERGRGYWLLVNIGDSRAYLLTPERLEQVSHDHSLVQEMIDAGEIDEREARVHPDRHVITRAIGAVDDAAADFTLMPARGGTRLLLCSDGLTGELDDERIERVLRGGASAAVTAARLVAAAVEAGGHDNVTAIVIDVIGSDILSHADTLGHGRSDPEVDTVPQARSHA</sequence>
<organism evidence="3 4">
    <name type="scientific">Aeromicrobium alkaliterrae</name>
    <dbReference type="NCBI Taxonomy" id="302168"/>
    <lineage>
        <taxon>Bacteria</taxon>
        <taxon>Bacillati</taxon>
        <taxon>Actinomycetota</taxon>
        <taxon>Actinomycetes</taxon>
        <taxon>Propionibacteriales</taxon>
        <taxon>Nocardioidaceae</taxon>
        <taxon>Aeromicrobium</taxon>
    </lineage>
</organism>
<proteinExistence type="predicted"/>
<dbReference type="InterPro" id="IPR001932">
    <property type="entry name" value="PPM-type_phosphatase-like_dom"/>
</dbReference>
<dbReference type="PROSITE" id="PS51746">
    <property type="entry name" value="PPM_2"/>
    <property type="match status" value="1"/>
</dbReference>
<evidence type="ECO:0000259" key="2">
    <source>
        <dbReference type="PROSITE" id="PS51746"/>
    </source>
</evidence>